<dbReference type="STRING" id="195913.SAMN04488004_11257"/>
<dbReference type="InterPro" id="IPR036097">
    <property type="entry name" value="HisK_dim/P_sf"/>
</dbReference>
<dbReference type="GO" id="GO:0005886">
    <property type="term" value="C:plasma membrane"/>
    <property type="evidence" value="ECO:0007669"/>
    <property type="project" value="UniProtKB-SubCell"/>
</dbReference>
<dbReference type="RefSeq" id="WP_090189849.1">
    <property type="nucleotide sequence ID" value="NZ_FOTF01000012.1"/>
</dbReference>
<evidence type="ECO:0000259" key="16">
    <source>
        <dbReference type="PROSITE" id="PS50109"/>
    </source>
</evidence>
<feature type="transmembrane region" description="Helical" evidence="15">
    <location>
        <begin position="37"/>
        <end position="56"/>
    </location>
</feature>
<dbReference type="Pfam" id="PF07694">
    <property type="entry name" value="5TM-5TMR_LYT"/>
    <property type="match status" value="1"/>
</dbReference>
<feature type="domain" description="PAC" evidence="19">
    <location>
        <begin position="413"/>
        <end position="463"/>
    </location>
</feature>
<dbReference type="InterPro" id="IPR000014">
    <property type="entry name" value="PAS"/>
</dbReference>
<dbReference type="EC" id="2.7.13.3" evidence="3"/>
<evidence type="ECO:0000256" key="15">
    <source>
        <dbReference type="SAM" id="Phobius"/>
    </source>
</evidence>
<evidence type="ECO:0000256" key="7">
    <source>
        <dbReference type="ARBA" id="ARBA00022692"/>
    </source>
</evidence>
<feature type="transmembrane region" description="Helical" evidence="15">
    <location>
        <begin position="104"/>
        <end position="123"/>
    </location>
</feature>
<evidence type="ECO:0000256" key="6">
    <source>
        <dbReference type="ARBA" id="ARBA00022679"/>
    </source>
</evidence>
<dbReference type="SUPFAM" id="SSF47384">
    <property type="entry name" value="Homodimeric domain of signal transducing histidine kinase"/>
    <property type="match status" value="1"/>
</dbReference>
<dbReference type="SMART" id="SM00448">
    <property type="entry name" value="REC"/>
    <property type="match status" value="1"/>
</dbReference>
<feature type="modified residue" description="4-aspartylphosphate" evidence="14">
    <location>
        <position position="778"/>
    </location>
</feature>
<feature type="domain" description="PAC" evidence="19">
    <location>
        <begin position="281"/>
        <end position="333"/>
    </location>
</feature>
<keyword evidence="11 15" id="KW-1133">Transmembrane helix</keyword>
<keyword evidence="21" id="KW-1185">Reference proteome</keyword>
<evidence type="ECO:0000256" key="12">
    <source>
        <dbReference type="ARBA" id="ARBA00023012"/>
    </source>
</evidence>
<dbReference type="Gene3D" id="1.10.1760.20">
    <property type="match status" value="1"/>
</dbReference>
<keyword evidence="5 14" id="KW-0597">Phosphoprotein</keyword>
<dbReference type="PANTHER" id="PTHR43065:SF46">
    <property type="entry name" value="C4-DICARBOXYLATE TRANSPORT SENSOR PROTEIN DCTB"/>
    <property type="match status" value="1"/>
</dbReference>
<feature type="transmembrane region" description="Helical" evidence="15">
    <location>
        <begin position="6"/>
        <end position="25"/>
    </location>
</feature>
<dbReference type="InterPro" id="IPR013655">
    <property type="entry name" value="PAS_fold_3"/>
</dbReference>
<keyword evidence="13 15" id="KW-0472">Membrane</keyword>
<dbReference type="Pfam" id="PF00072">
    <property type="entry name" value="Response_reg"/>
    <property type="match status" value="1"/>
</dbReference>
<evidence type="ECO:0000256" key="5">
    <source>
        <dbReference type="ARBA" id="ARBA00022553"/>
    </source>
</evidence>
<feature type="transmembrane region" description="Helical" evidence="15">
    <location>
        <begin position="170"/>
        <end position="192"/>
    </location>
</feature>
<evidence type="ECO:0000259" key="19">
    <source>
        <dbReference type="PROSITE" id="PS50113"/>
    </source>
</evidence>
<dbReference type="SUPFAM" id="SSF55874">
    <property type="entry name" value="ATPase domain of HSP90 chaperone/DNA topoisomerase II/histidine kinase"/>
    <property type="match status" value="1"/>
</dbReference>
<gene>
    <name evidence="20" type="ORF">SAMN04488004_11257</name>
</gene>
<keyword evidence="7 15" id="KW-0812">Transmembrane</keyword>
<dbReference type="PROSITE" id="PS50112">
    <property type="entry name" value="PAS"/>
    <property type="match status" value="1"/>
</dbReference>
<dbReference type="InterPro" id="IPR001789">
    <property type="entry name" value="Sig_transdc_resp-reg_receiver"/>
</dbReference>
<evidence type="ECO:0000259" key="18">
    <source>
        <dbReference type="PROSITE" id="PS50112"/>
    </source>
</evidence>
<keyword evidence="10" id="KW-0067">ATP-binding</keyword>
<evidence type="ECO:0000256" key="1">
    <source>
        <dbReference type="ARBA" id="ARBA00000085"/>
    </source>
</evidence>
<dbReference type="SMART" id="SM00388">
    <property type="entry name" value="HisKA"/>
    <property type="match status" value="1"/>
</dbReference>
<dbReference type="NCBIfam" id="TIGR00229">
    <property type="entry name" value="sensory_box"/>
    <property type="match status" value="1"/>
</dbReference>
<dbReference type="InterPro" id="IPR004358">
    <property type="entry name" value="Sig_transdc_His_kin-like_C"/>
</dbReference>
<dbReference type="Gene3D" id="3.30.565.10">
    <property type="entry name" value="Histidine kinase-like ATPase, C-terminal domain"/>
    <property type="match status" value="1"/>
</dbReference>
<evidence type="ECO:0000256" key="8">
    <source>
        <dbReference type="ARBA" id="ARBA00022741"/>
    </source>
</evidence>
<name>A0A1I4GFA1_9RHOB</name>
<reference evidence="20 21" key="1">
    <citation type="submission" date="2016-10" db="EMBL/GenBank/DDBJ databases">
        <authorList>
            <person name="de Groot N.N."/>
        </authorList>
    </citation>
    <scope>NUCLEOTIDE SEQUENCE [LARGE SCALE GENOMIC DNA]</scope>
    <source>
        <strain evidence="20 21">DSM 16199</strain>
    </source>
</reference>
<dbReference type="SUPFAM" id="SSF55785">
    <property type="entry name" value="PYP-like sensor domain (PAS domain)"/>
    <property type="match status" value="2"/>
</dbReference>
<dbReference type="GO" id="GO:0071555">
    <property type="term" value="P:cell wall organization"/>
    <property type="evidence" value="ECO:0007669"/>
    <property type="project" value="InterPro"/>
</dbReference>
<dbReference type="EMBL" id="FOTF01000012">
    <property type="protein sequence ID" value="SFL28213.1"/>
    <property type="molecule type" value="Genomic_DNA"/>
</dbReference>
<evidence type="ECO:0000256" key="10">
    <source>
        <dbReference type="ARBA" id="ARBA00022840"/>
    </source>
</evidence>
<dbReference type="SMART" id="SM00086">
    <property type="entry name" value="PAC"/>
    <property type="match status" value="2"/>
</dbReference>
<evidence type="ECO:0000256" key="13">
    <source>
        <dbReference type="ARBA" id="ARBA00023136"/>
    </source>
</evidence>
<evidence type="ECO:0000256" key="2">
    <source>
        <dbReference type="ARBA" id="ARBA00004651"/>
    </source>
</evidence>
<feature type="transmembrane region" description="Helical" evidence="15">
    <location>
        <begin position="135"/>
        <end position="158"/>
    </location>
</feature>
<evidence type="ECO:0000256" key="3">
    <source>
        <dbReference type="ARBA" id="ARBA00012438"/>
    </source>
</evidence>
<dbReference type="SMART" id="SM00091">
    <property type="entry name" value="PAS"/>
    <property type="match status" value="1"/>
</dbReference>
<keyword evidence="6" id="KW-0808">Transferase</keyword>
<evidence type="ECO:0000259" key="17">
    <source>
        <dbReference type="PROSITE" id="PS50110"/>
    </source>
</evidence>
<comment type="catalytic activity">
    <reaction evidence="1">
        <text>ATP + protein L-histidine = ADP + protein N-phospho-L-histidine.</text>
        <dbReference type="EC" id="2.7.13.3"/>
    </reaction>
</comment>
<dbReference type="Gene3D" id="3.30.450.20">
    <property type="entry name" value="PAS domain"/>
    <property type="match status" value="2"/>
</dbReference>
<dbReference type="Pfam" id="PF00512">
    <property type="entry name" value="HisKA"/>
    <property type="match status" value="1"/>
</dbReference>
<dbReference type="PROSITE" id="PS50109">
    <property type="entry name" value="HIS_KIN"/>
    <property type="match status" value="1"/>
</dbReference>
<dbReference type="Pfam" id="PF02518">
    <property type="entry name" value="HATPase_c"/>
    <property type="match status" value="1"/>
</dbReference>
<dbReference type="SMART" id="SM00387">
    <property type="entry name" value="HATPase_c"/>
    <property type="match status" value="1"/>
</dbReference>
<dbReference type="Gene3D" id="3.40.50.2300">
    <property type="match status" value="1"/>
</dbReference>
<evidence type="ECO:0000256" key="4">
    <source>
        <dbReference type="ARBA" id="ARBA00022475"/>
    </source>
</evidence>
<keyword evidence="12" id="KW-0902">Two-component regulatory system</keyword>
<dbReference type="PANTHER" id="PTHR43065">
    <property type="entry name" value="SENSOR HISTIDINE KINASE"/>
    <property type="match status" value="1"/>
</dbReference>
<evidence type="ECO:0000256" key="9">
    <source>
        <dbReference type="ARBA" id="ARBA00022777"/>
    </source>
</evidence>
<dbReference type="Gene3D" id="1.10.287.130">
    <property type="match status" value="1"/>
</dbReference>
<dbReference type="InterPro" id="IPR003661">
    <property type="entry name" value="HisK_dim/P_dom"/>
</dbReference>
<dbReference type="PROSITE" id="PS50110">
    <property type="entry name" value="RESPONSE_REGULATORY"/>
    <property type="match status" value="1"/>
</dbReference>
<dbReference type="SUPFAM" id="SSF52172">
    <property type="entry name" value="CheY-like"/>
    <property type="match status" value="1"/>
</dbReference>
<dbReference type="InterPro" id="IPR000700">
    <property type="entry name" value="PAS-assoc_C"/>
</dbReference>
<keyword evidence="9" id="KW-0418">Kinase</keyword>
<feature type="domain" description="PAS" evidence="18">
    <location>
        <begin position="334"/>
        <end position="410"/>
    </location>
</feature>
<dbReference type="PROSITE" id="PS50113">
    <property type="entry name" value="PAC"/>
    <property type="match status" value="2"/>
</dbReference>
<dbReference type="GO" id="GO:0005524">
    <property type="term" value="F:ATP binding"/>
    <property type="evidence" value="ECO:0007669"/>
    <property type="project" value="UniProtKB-KW"/>
</dbReference>
<evidence type="ECO:0000256" key="11">
    <source>
        <dbReference type="ARBA" id="ARBA00022989"/>
    </source>
</evidence>
<accession>A0A1I4GFA1</accession>
<dbReference type="InterPro" id="IPR011620">
    <property type="entry name" value="Sig_transdc_His_kinase_LytS_TM"/>
</dbReference>
<dbReference type="Proteomes" id="UP000199550">
    <property type="component" value="Unassembled WGS sequence"/>
</dbReference>
<dbReference type="InterPro" id="IPR035965">
    <property type="entry name" value="PAS-like_dom_sf"/>
</dbReference>
<sequence>MFLSIFQSLTGLIFTGTFLYAILMSERLTRAVRTQQIMVGAAFGILAASLASQGLSMQPLHAELDIKAGPLIFAGYLGGPIGALVAAAMWTLFRILFDGQATGFSPNFALVFPIIGLIVRCLVPSKNPNVIPSRAIVYISLGFVIFQIGHVVVHPFIFNPDNKWECLHKAVLASTSIGGTSIALTTLITVIAQHFASQVSKATLLAKRLHFALKHTKVGLFERALEDYRGTVDEVYVSIYGLSPGTTSVTRSEWLGSIYPDDVPTVLAAMREINSPTHDQGIFDYRIIRPDGKIRDIHENWIGEFDRNGKKLGIIAIHFDVTDIREAERVHLESMARVALIADNLPGVVFQIDITDPNNTNIIYIGPKCLSLWGYTDQELYADNSLLLTAHDPQDRPVFLAAVRQSITTATPFSHRYMITARDGSTRWLEFRGGPIFSNDRVMIEAIILDVTSEVQVQQQIEKEREISHRAQKIESIGQLTGGVAHDFNNLLAVILGNLELLMDETDPAMHAELITNAITATMRGAELTKSMLSFARKARLTPVILDLNAVVRDAQTWIGRTMPKSVVIDTSLSANLWPIEADLSSLENSLLNLILNARDAMLGSGNVTIATSNVVIDASDIQNQQGELAPGRYVMLSAKDTGEGIAPDNLALIFEPFFTTKRQGEGSGLGLSMIVGFMKQSGGTVQVESNPDQGTTFKLYFPAANTADTSAEASKTEKTEAGTSLGRILVAEDEHAVRAAIVTMLERAGYLVTQTASGDEAYSVFSKDPTFDLLLTDIVMPGKLQGTHLAQKIRHKWPDLPIVFMSGYASDAHMNCDGVKAGDTRLMKPVRRADLLAALAKALE</sequence>
<dbReference type="InterPro" id="IPR003594">
    <property type="entry name" value="HATPase_dom"/>
</dbReference>
<evidence type="ECO:0000313" key="21">
    <source>
        <dbReference type="Proteomes" id="UP000199550"/>
    </source>
</evidence>
<feature type="transmembrane region" description="Helical" evidence="15">
    <location>
        <begin position="68"/>
        <end position="92"/>
    </location>
</feature>
<dbReference type="InterPro" id="IPR001610">
    <property type="entry name" value="PAC"/>
</dbReference>
<dbReference type="InterPro" id="IPR036890">
    <property type="entry name" value="HATPase_C_sf"/>
</dbReference>
<dbReference type="CDD" id="cd00130">
    <property type="entry name" value="PAS"/>
    <property type="match status" value="1"/>
</dbReference>
<dbReference type="Gene3D" id="2.10.70.100">
    <property type="match status" value="1"/>
</dbReference>
<proteinExistence type="predicted"/>
<keyword evidence="8" id="KW-0547">Nucleotide-binding</keyword>
<organism evidence="20 21">
    <name type="scientific">Loktanella salsilacus</name>
    <dbReference type="NCBI Taxonomy" id="195913"/>
    <lineage>
        <taxon>Bacteria</taxon>
        <taxon>Pseudomonadati</taxon>
        <taxon>Pseudomonadota</taxon>
        <taxon>Alphaproteobacteria</taxon>
        <taxon>Rhodobacterales</taxon>
        <taxon>Roseobacteraceae</taxon>
        <taxon>Loktanella</taxon>
    </lineage>
</organism>
<dbReference type="GO" id="GO:0000155">
    <property type="term" value="F:phosphorelay sensor kinase activity"/>
    <property type="evidence" value="ECO:0007669"/>
    <property type="project" value="InterPro"/>
</dbReference>
<dbReference type="OrthoDB" id="9796100at2"/>
<dbReference type="CDD" id="cd00082">
    <property type="entry name" value="HisKA"/>
    <property type="match status" value="1"/>
</dbReference>
<feature type="domain" description="Histidine kinase" evidence="16">
    <location>
        <begin position="483"/>
        <end position="706"/>
    </location>
</feature>
<keyword evidence="4" id="KW-1003">Cell membrane</keyword>
<dbReference type="InterPro" id="IPR011006">
    <property type="entry name" value="CheY-like_superfamily"/>
</dbReference>
<feature type="domain" description="Response regulatory" evidence="17">
    <location>
        <begin position="728"/>
        <end position="844"/>
    </location>
</feature>
<dbReference type="AlphaFoldDB" id="A0A1I4GFA1"/>
<comment type="subcellular location">
    <subcellularLocation>
        <location evidence="2">Cell membrane</location>
        <topology evidence="2">Multi-pass membrane protein</topology>
    </subcellularLocation>
</comment>
<dbReference type="PRINTS" id="PR00344">
    <property type="entry name" value="BCTRLSENSOR"/>
</dbReference>
<protein>
    <recommendedName>
        <fullName evidence="3">histidine kinase</fullName>
        <ecNumber evidence="3">2.7.13.3</ecNumber>
    </recommendedName>
</protein>
<evidence type="ECO:0000313" key="20">
    <source>
        <dbReference type="EMBL" id="SFL28213.1"/>
    </source>
</evidence>
<evidence type="ECO:0000256" key="14">
    <source>
        <dbReference type="PROSITE-ProRule" id="PRU00169"/>
    </source>
</evidence>
<dbReference type="Pfam" id="PF08447">
    <property type="entry name" value="PAS_3"/>
    <property type="match status" value="2"/>
</dbReference>
<dbReference type="InterPro" id="IPR005467">
    <property type="entry name" value="His_kinase_dom"/>
</dbReference>